<dbReference type="PANTHER" id="PTHR43542:SF1">
    <property type="entry name" value="METHYLTRANSFERASE"/>
    <property type="match status" value="1"/>
</dbReference>
<keyword evidence="4" id="KW-1185">Reference proteome</keyword>
<dbReference type="CDD" id="cd02440">
    <property type="entry name" value="AdoMet_MTases"/>
    <property type="match status" value="1"/>
</dbReference>
<dbReference type="KEGG" id="mphi:EG856_00170"/>
<dbReference type="AlphaFoldDB" id="A0A4P6ML95"/>
<evidence type="ECO:0000313" key="3">
    <source>
        <dbReference type="EMBL" id="QBF34355.1"/>
    </source>
</evidence>
<dbReference type="EC" id="2.1.1.171" evidence="3"/>
<gene>
    <name evidence="3" type="primary">rsmD</name>
    <name evidence="3" type="ORF">EG856_00170</name>
</gene>
<dbReference type="GO" id="GO:0003676">
    <property type="term" value="F:nucleic acid binding"/>
    <property type="evidence" value="ECO:0007669"/>
    <property type="project" value="InterPro"/>
</dbReference>
<dbReference type="RefSeq" id="WP_130429133.1">
    <property type="nucleotide sequence ID" value="NZ_CP034841.1"/>
</dbReference>
<evidence type="ECO:0000313" key="4">
    <source>
        <dbReference type="Proteomes" id="UP000289326"/>
    </source>
</evidence>
<dbReference type="SUPFAM" id="SSF53335">
    <property type="entry name" value="S-adenosyl-L-methionine-dependent methyltransferases"/>
    <property type="match status" value="1"/>
</dbReference>
<protein>
    <submittedName>
        <fullName evidence="3">16S rRNA (Guanine(966)-N(2))-methyltransferase RsmD</fullName>
        <ecNumber evidence="3">2.1.1.171</ecNumber>
    </submittedName>
</protein>
<dbReference type="Pfam" id="PF03602">
    <property type="entry name" value="Cons_hypoth95"/>
    <property type="match status" value="1"/>
</dbReference>
<evidence type="ECO:0000256" key="1">
    <source>
        <dbReference type="ARBA" id="ARBA00022603"/>
    </source>
</evidence>
<name>A0A4P6ML95_9BACT</name>
<evidence type="ECO:0000256" key="2">
    <source>
        <dbReference type="ARBA" id="ARBA00022679"/>
    </source>
</evidence>
<keyword evidence="1 3" id="KW-0489">Methyltransferase</keyword>
<reference evidence="3 4" key="1">
    <citation type="submission" date="2019-01" db="EMBL/GenBank/DDBJ databases">
        <title>Complete sequence and annotation of the Mycoplasma phocirhinis strain 852T genome.</title>
        <authorList>
            <person name="Frasca S.Jr."/>
            <person name="Kutish G.F."/>
            <person name="Castellanos Gell J."/>
            <person name="Michaels D.L."/>
            <person name="Brown D.R."/>
        </authorList>
    </citation>
    <scope>NUCLEOTIDE SEQUENCE [LARGE SCALE GENOMIC DNA]</scope>
    <source>
        <strain evidence="3 4">852</strain>
    </source>
</reference>
<dbReference type="PANTHER" id="PTHR43542">
    <property type="entry name" value="METHYLTRANSFERASE"/>
    <property type="match status" value="1"/>
</dbReference>
<proteinExistence type="predicted"/>
<accession>A0A4P6ML95</accession>
<dbReference type="Proteomes" id="UP000289326">
    <property type="component" value="Chromosome"/>
</dbReference>
<dbReference type="EMBL" id="CP034841">
    <property type="protein sequence ID" value="QBF34355.1"/>
    <property type="molecule type" value="Genomic_DNA"/>
</dbReference>
<dbReference type="GO" id="GO:0052913">
    <property type="term" value="F:16S rRNA (guanine(966)-N(2))-methyltransferase activity"/>
    <property type="evidence" value="ECO:0007669"/>
    <property type="project" value="UniProtKB-EC"/>
</dbReference>
<dbReference type="PIRSF" id="PIRSF004553">
    <property type="entry name" value="CHP00095"/>
    <property type="match status" value="1"/>
</dbReference>
<dbReference type="NCBIfam" id="TIGR00095">
    <property type="entry name" value="16S rRNA (guanine(966)-N(2))-methyltransferase RsmD"/>
    <property type="match status" value="1"/>
</dbReference>
<dbReference type="InterPro" id="IPR029063">
    <property type="entry name" value="SAM-dependent_MTases_sf"/>
</dbReference>
<keyword evidence="2 3" id="KW-0808">Transferase</keyword>
<sequence length="184" mass="21288">MLRIISGKYRRMQIKEPKTSFTRPTKDSVREAIFNSIRFDIENKNVLDLFAGSGAMGLEALSNNAQNVIFIDSNSTAIETIQSNLKSLKLNVQNVFKTDSLKFLQTTQAKFDFIFIDPPYANYEIINESLLIIYQRKLLNENGQIIIETDSTHNIQFLLYFAHFKTKKYGKSFVIFLQNKNKNE</sequence>
<dbReference type="InterPro" id="IPR004398">
    <property type="entry name" value="RNA_MeTrfase_RsmD"/>
</dbReference>
<dbReference type="Gene3D" id="3.40.50.150">
    <property type="entry name" value="Vaccinia Virus protein VP39"/>
    <property type="match status" value="1"/>
</dbReference>
<dbReference type="PROSITE" id="PS00092">
    <property type="entry name" value="N6_MTASE"/>
    <property type="match status" value="1"/>
</dbReference>
<organism evidence="3 4">
    <name type="scientific">Mycoplasmopsis phocirhinis</name>
    <dbReference type="NCBI Taxonomy" id="142650"/>
    <lineage>
        <taxon>Bacteria</taxon>
        <taxon>Bacillati</taxon>
        <taxon>Mycoplasmatota</taxon>
        <taxon>Mycoplasmoidales</taxon>
        <taxon>Metamycoplasmataceae</taxon>
        <taxon>Mycoplasmopsis</taxon>
    </lineage>
</organism>
<dbReference type="InterPro" id="IPR002052">
    <property type="entry name" value="DNA_methylase_N6_adenine_CS"/>
</dbReference>
<dbReference type="OrthoDB" id="9803017at2"/>